<evidence type="ECO:0000256" key="1">
    <source>
        <dbReference type="ARBA" id="ARBA00005189"/>
    </source>
</evidence>
<name>A0ABS5ALK2_9PSEU</name>
<evidence type="ECO:0000256" key="4">
    <source>
        <dbReference type="ARBA" id="ARBA00023098"/>
    </source>
</evidence>
<comment type="pathway">
    <text evidence="1">Lipid metabolism.</text>
</comment>
<organism evidence="6 7">
    <name type="scientific">Crossiella equi</name>
    <dbReference type="NCBI Taxonomy" id="130796"/>
    <lineage>
        <taxon>Bacteria</taxon>
        <taxon>Bacillati</taxon>
        <taxon>Actinomycetota</taxon>
        <taxon>Actinomycetes</taxon>
        <taxon>Pseudonocardiales</taxon>
        <taxon>Pseudonocardiaceae</taxon>
        <taxon>Crossiella</taxon>
    </lineage>
</organism>
<keyword evidence="2" id="KW-0444">Lipid biosynthesis</keyword>
<keyword evidence="7" id="KW-1185">Reference proteome</keyword>
<sequence length="256" mass="27668">MIAAPTGPLPKLLASTAAAGQGMYSMVVADTDAEVRAAQRLRHRVFAEELGARLAGPSGVDVDGLDGHCDHLLIKSEPSGEVVGTYRILSPWAARRRGGLYADGEFRLGALDDLRPSLVELGRSCVAPEHRNGSVIGLMWAGIFRYVALVGARWVAGCASIPLVDGGLRAAGVRDVVLSRSPAPAEYRVTPRNPWRHKDVVRGREGIALPPLMRGYLRLGAWACGEPALDPEFGCADFFLLLAVDRMDPRYSRRFQ</sequence>
<dbReference type="Gene3D" id="3.40.630.30">
    <property type="match status" value="1"/>
</dbReference>
<evidence type="ECO:0000313" key="6">
    <source>
        <dbReference type="EMBL" id="MBP2477453.1"/>
    </source>
</evidence>
<keyword evidence="3" id="KW-0808">Transferase</keyword>
<reference evidence="6 7" key="1">
    <citation type="submission" date="2021-03" db="EMBL/GenBank/DDBJ databases">
        <title>Sequencing the genomes of 1000 actinobacteria strains.</title>
        <authorList>
            <person name="Klenk H.-P."/>
        </authorList>
    </citation>
    <scope>NUCLEOTIDE SEQUENCE [LARGE SCALE GENOMIC DNA]</scope>
    <source>
        <strain evidence="6 7">DSM 44580</strain>
    </source>
</reference>
<gene>
    <name evidence="6" type="ORF">JOF53_006325</name>
</gene>
<keyword evidence="4" id="KW-0443">Lipid metabolism</keyword>
<keyword evidence="5" id="KW-0012">Acyltransferase</keyword>
<dbReference type="PANTHER" id="PTHR37323:SF1">
    <property type="entry name" value="L-ORNITHINE N(ALPHA)-ACYLTRANSFERASE"/>
    <property type="match status" value="1"/>
</dbReference>
<dbReference type="InterPro" id="IPR016181">
    <property type="entry name" value="Acyl_CoA_acyltransferase"/>
</dbReference>
<dbReference type="Pfam" id="PF13444">
    <property type="entry name" value="Acetyltransf_5"/>
    <property type="match status" value="1"/>
</dbReference>
<evidence type="ECO:0000256" key="2">
    <source>
        <dbReference type="ARBA" id="ARBA00022516"/>
    </source>
</evidence>
<dbReference type="SUPFAM" id="SSF55729">
    <property type="entry name" value="Acyl-CoA N-acyltransferases (Nat)"/>
    <property type="match status" value="1"/>
</dbReference>
<evidence type="ECO:0000313" key="7">
    <source>
        <dbReference type="Proteomes" id="UP001519363"/>
    </source>
</evidence>
<dbReference type="Proteomes" id="UP001519363">
    <property type="component" value="Unassembled WGS sequence"/>
</dbReference>
<dbReference type="InterPro" id="IPR052351">
    <property type="entry name" value="Ornithine_N-alpha-AT"/>
</dbReference>
<evidence type="ECO:0000256" key="3">
    <source>
        <dbReference type="ARBA" id="ARBA00022679"/>
    </source>
</evidence>
<proteinExistence type="predicted"/>
<dbReference type="PANTHER" id="PTHR37323">
    <property type="entry name" value="GCN5-RELATED N-ACETYLTRANSFERASE"/>
    <property type="match status" value="1"/>
</dbReference>
<accession>A0ABS5ALK2</accession>
<evidence type="ECO:0000256" key="5">
    <source>
        <dbReference type="ARBA" id="ARBA00023315"/>
    </source>
</evidence>
<dbReference type="RefSeq" id="WP_086788106.1">
    <property type="nucleotide sequence ID" value="NZ_JAGIOO010000001.1"/>
</dbReference>
<comment type="caution">
    <text evidence="6">The sequence shown here is derived from an EMBL/GenBank/DDBJ whole genome shotgun (WGS) entry which is preliminary data.</text>
</comment>
<protein>
    <submittedName>
        <fullName evidence="6">Hemolysin</fullName>
    </submittedName>
</protein>
<dbReference type="EMBL" id="JAGIOO010000001">
    <property type="protein sequence ID" value="MBP2477453.1"/>
    <property type="molecule type" value="Genomic_DNA"/>
</dbReference>